<dbReference type="EMBL" id="MT141338">
    <property type="protein sequence ID" value="QJA58769.1"/>
    <property type="molecule type" value="Genomic_DNA"/>
</dbReference>
<sequence length="88" mass="10028">MKKLLALAITALLMMGCSKITQDDVGKAEFEYGVIMGAVIMAKIERSDPNHHYWKLPTKALKGRYIIRKAYMERGKPNEKSYFPIGNH</sequence>
<gene>
    <name evidence="1" type="ORF">MM415B01408_0023</name>
</gene>
<dbReference type="AlphaFoldDB" id="A0A6M3IMN1"/>
<proteinExistence type="predicted"/>
<reference evidence="1" key="1">
    <citation type="submission" date="2020-03" db="EMBL/GenBank/DDBJ databases">
        <title>The deep terrestrial virosphere.</title>
        <authorList>
            <person name="Holmfeldt K."/>
            <person name="Nilsson E."/>
            <person name="Simone D."/>
            <person name="Lopez-Fernandez M."/>
            <person name="Wu X."/>
            <person name="de Brujin I."/>
            <person name="Lundin D."/>
            <person name="Andersson A."/>
            <person name="Bertilsson S."/>
            <person name="Dopson M."/>
        </authorList>
    </citation>
    <scope>NUCLEOTIDE SEQUENCE</scope>
    <source>
        <strain evidence="1">MM415B01408</strain>
    </source>
</reference>
<dbReference type="PROSITE" id="PS51257">
    <property type="entry name" value="PROKAR_LIPOPROTEIN"/>
    <property type="match status" value="1"/>
</dbReference>
<organism evidence="1">
    <name type="scientific">viral metagenome</name>
    <dbReference type="NCBI Taxonomy" id="1070528"/>
    <lineage>
        <taxon>unclassified sequences</taxon>
        <taxon>metagenomes</taxon>
        <taxon>organismal metagenomes</taxon>
    </lineage>
</organism>
<evidence type="ECO:0000313" key="1">
    <source>
        <dbReference type="EMBL" id="QJA58769.1"/>
    </source>
</evidence>
<name>A0A6M3IMN1_9ZZZZ</name>
<accession>A0A6M3IMN1</accession>
<protein>
    <submittedName>
        <fullName evidence="1">Uncharacterized protein</fullName>
    </submittedName>
</protein>